<reference evidence="3" key="2">
    <citation type="submission" date="2025-09" db="UniProtKB">
        <authorList>
            <consortium name="Ensembl"/>
        </authorList>
    </citation>
    <scope>IDENTIFICATION</scope>
</reference>
<dbReference type="PANTHER" id="PTHR13009">
    <property type="entry name" value="HEAT SHOCK PROTEIN 90 HSP90 CO-CHAPERONE AHA-1"/>
    <property type="match status" value="1"/>
</dbReference>
<dbReference type="InterPro" id="IPR023393">
    <property type="entry name" value="START-like_dom_sf"/>
</dbReference>
<evidence type="ECO:0000259" key="2">
    <source>
        <dbReference type="SMART" id="SM01000"/>
    </source>
</evidence>
<dbReference type="AlphaFoldDB" id="A0A8C7XVY1"/>
<comment type="similarity">
    <text evidence="1">Belongs to the AHA1 family.</text>
</comment>
<dbReference type="InterPro" id="IPR015310">
    <property type="entry name" value="AHSA1-like_N"/>
</dbReference>
<evidence type="ECO:0000313" key="4">
    <source>
        <dbReference type="Proteomes" id="UP000694383"/>
    </source>
</evidence>
<dbReference type="Pfam" id="PF09229">
    <property type="entry name" value="Aha1_N"/>
    <property type="match status" value="1"/>
</dbReference>
<name>A0A8C7XVY1_9TELE</name>
<dbReference type="Gene3D" id="3.15.10.20">
    <property type="entry name" value="Activator of Hsp90 ATPase Aha1, N-terminal domain"/>
    <property type="match status" value="1"/>
</dbReference>
<proteinExistence type="inferred from homology"/>
<dbReference type="GO" id="GO:0051087">
    <property type="term" value="F:protein-folding chaperone binding"/>
    <property type="evidence" value="ECO:0007669"/>
    <property type="project" value="InterPro"/>
</dbReference>
<dbReference type="Pfam" id="PF08327">
    <property type="entry name" value="AHSA1"/>
    <property type="match status" value="1"/>
</dbReference>
<dbReference type="Proteomes" id="UP000694383">
    <property type="component" value="Unplaced"/>
</dbReference>
<dbReference type="Ensembl" id="ENSOSIT00000020460.1">
    <property type="protein sequence ID" value="ENSOSIP00000019374.1"/>
    <property type="gene ID" value="ENSOSIG00000010399.1"/>
</dbReference>
<dbReference type="GO" id="GO:0005829">
    <property type="term" value="C:cytosol"/>
    <property type="evidence" value="ECO:0007669"/>
    <property type="project" value="TreeGrafter"/>
</dbReference>
<dbReference type="GO" id="GO:0006457">
    <property type="term" value="P:protein folding"/>
    <property type="evidence" value="ECO:0007669"/>
    <property type="project" value="TreeGrafter"/>
</dbReference>
<dbReference type="InterPro" id="IPR036338">
    <property type="entry name" value="Aha1"/>
</dbReference>
<keyword evidence="4" id="KW-1185">Reference proteome</keyword>
<dbReference type="Gene3D" id="3.30.530.20">
    <property type="match status" value="1"/>
</dbReference>
<reference evidence="3" key="1">
    <citation type="submission" date="2025-08" db="UniProtKB">
        <authorList>
            <consortium name="Ensembl"/>
        </authorList>
    </citation>
    <scope>IDENTIFICATION</scope>
</reference>
<feature type="domain" description="Activator of Hsp90 ATPase AHSA1-like N-terminal" evidence="2">
    <location>
        <begin position="121"/>
        <end position="253"/>
    </location>
</feature>
<dbReference type="InterPro" id="IPR013538">
    <property type="entry name" value="ASHA1/2-like_C"/>
</dbReference>
<protein>
    <submittedName>
        <fullName evidence="3">AHA1, activator of heat shock protein ATPase homolog 1a</fullName>
    </submittedName>
</protein>
<sequence length="430" mass="48103">MMKLNSFREKTTSVIPESSPVGGANAFVSTPHYWTRYSCQWSTETGVQMQKSLLQKSIGLPLSAGSRVGRDPTGLQASAFFMLKGPGLWGQQKMPGLPSSSPGGHVLEPNLSDNMQILMTERDVSAWSSDRLRQLLLSIRVEGPEGVCLMTEVSKLDGEASINNRKGKLFFFYEWQLKASWLGTSVGGVKYRGTVEVSNLSDENDEDDLDINVSLCKDQPNTPLLDLMKRTGVKEVRRVLTKYVQDLKSEFSQGMILPTADGKDPSVPAKAKRNLVKTRTQITPSQKSLSSPTQTSTGVLIPTCGFNLQESFRTSAEELYETFINQEFVQVFTRLPAAVDSRKGGKFWHLDGSVHGEFTELVPHQRIHMKWRFRTWPSEHFAAVSLELEDHGDETELRMECRGVPAGQEGSTEEGWKRFYFNAIKQAFGY</sequence>
<dbReference type="GO" id="GO:0048702">
    <property type="term" value="P:embryonic neurocranium morphogenesis"/>
    <property type="evidence" value="ECO:0007669"/>
    <property type="project" value="Ensembl"/>
</dbReference>
<evidence type="ECO:0000313" key="3">
    <source>
        <dbReference type="Ensembl" id="ENSOSIP00000019374.1"/>
    </source>
</evidence>
<dbReference type="GeneTree" id="ENSGT00940000155144"/>
<evidence type="ECO:0000256" key="1">
    <source>
        <dbReference type="ARBA" id="ARBA00006817"/>
    </source>
</evidence>
<dbReference type="SMART" id="SM01000">
    <property type="entry name" value="Aha1_N"/>
    <property type="match status" value="1"/>
</dbReference>
<dbReference type="CDD" id="cd08892">
    <property type="entry name" value="SRPBCC_Aha1"/>
    <property type="match status" value="1"/>
</dbReference>
<dbReference type="SUPFAM" id="SSF103111">
    <property type="entry name" value="Activator of Hsp90 ATPase, Aha1"/>
    <property type="match status" value="1"/>
</dbReference>
<accession>A0A8C7XVY1</accession>
<dbReference type="PANTHER" id="PTHR13009:SF33">
    <property type="entry name" value="AHA1, ACTIVATOR OF HEAT SHOCK PROTEIN ATPASE HOMOLOG 1A"/>
    <property type="match status" value="1"/>
</dbReference>
<organism evidence="3 4">
    <name type="scientific">Oryzias sinensis</name>
    <name type="common">Chinese medaka</name>
    <dbReference type="NCBI Taxonomy" id="183150"/>
    <lineage>
        <taxon>Eukaryota</taxon>
        <taxon>Metazoa</taxon>
        <taxon>Chordata</taxon>
        <taxon>Craniata</taxon>
        <taxon>Vertebrata</taxon>
        <taxon>Euteleostomi</taxon>
        <taxon>Actinopterygii</taxon>
        <taxon>Neopterygii</taxon>
        <taxon>Teleostei</taxon>
        <taxon>Neoteleostei</taxon>
        <taxon>Acanthomorphata</taxon>
        <taxon>Ovalentaria</taxon>
        <taxon>Atherinomorphae</taxon>
        <taxon>Beloniformes</taxon>
        <taxon>Adrianichthyidae</taxon>
        <taxon>Oryziinae</taxon>
        <taxon>Oryzias</taxon>
    </lineage>
</organism>
<dbReference type="GO" id="GO:0001671">
    <property type="term" value="F:ATPase activator activity"/>
    <property type="evidence" value="ECO:0007669"/>
    <property type="project" value="InterPro"/>
</dbReference>
<dbReference type="SUPFAM" id="SSF55961">
    <property type="entry name" value="Bet v1-like"/>
    <property type="match status" value="1"/>
</dbReference>